<dbReference type="GO" id="GO:0016757">
    <property type="term" value="F:glycosyltransferase activity"/>
    <property type="evidence" value="ECO:0007669"/>
    <property type="project" value="InterPro"/>
</dbReference>
<evidence type="ECO:0000259" key="1">
    <source>
        <dbReference type="Pfam" id="PF00534"/>
    </source>
</evidence>
<evidence type="ECO:0000259" key="2">
    <source>
        <dbReference type="Pfam" id="PF13477"/>
    </source>
</evidence>
<dbReference type="InterPro" id="IPR028098">
    <property type="entry name" value="Glyco_trans_4-like_N"/>
</dbReference>
<protein>
    <submittedName>
        <fullName evidence="3">Glycosyltransferase involved in cell wall bisynthesis</fullName>
    </submittedName>
</protein>
<name>A0A1G6V8K6_9BACT</name>
<keyword evidence="3" id="KW-0808">Transferase</keyword>
<dbReference type="InterPro" id="IPR001296">
    <property type="entry name" value="Glyco_trans_1"/>
</dbReference>
<feature type="domain" description="Glycosyl transferase family 1" evidence="1">
    <location>
        <begin position="212"/>
        <end position="357"/>
    </location>
</feature>
<dbReference type="SUPFAM" id="SSF53756">
    <property type="entry name" value="UDP-Glycosyltransferase/glycogen phosphorylase"/>
    <property type="match status" value="1"/>
</dbReference>
<evidence type="ECO:0000313" key="3">
    <source>
        <dbReference type="EMBL" id="SDD50030.1"/>
    </source>
</evidence>
<dbReference type="InterPro" id="IPR050194">
    <property type="entry name" value="Glycosyltransferase_grp1"/>
</dbReference>
<dbReference type="CDD" id="cd03808">
    <property type="entry name" value="GT4_CapM-like"/>
    <property type="match status" value="1"/>
</dbReference>
<feature type="domain" description="Glycosyltransferase subfamily 4-like N-terminal" evidence="2">
    <location>
        <begin position="32"/>
        <end position="155"/>
    </location>
</feature>
<dbReference type="EMBL" id="FNAC01000033">
    <property type="protein sequence ID" value="SDD50030.1"/>
    <property type="molecule type" value="Genomic_DNA"/>
</dbReference>
<dbReference type="Gene3D" id="3.40.50.2000">
    <property type="entry name" value="Glycogen Phosphorylase B"/>
    <property type="match status" value="2"/>
</dbReference>
<dbReference type="PANTHER" id="PTHR45947:SF3">
    <property type="entry name" value="SULFOQUINOVOSYL TRANSFERASE SQD2"/>
    <property type="match status" value="1"/>
</dbReference>
<proteinExistence type="predicted"/>
<sequence length="399" mass="45271">MYLCVFRRKLLMPKIIRITTVPLSLKLLLAGQMHFLKKKSWDVIMVSADGREVESIKKSEKVRYEIIPFTRKITPFQDLLCIWKLFQLFKKEQPDIVHTHTPKAGLLGMIAANLAGVPIRIHTLAGIPAMAANGRKKGLLEQAEKWTYSNATHIWPNSQGLKDFVLEQKLCEASKLQVIGKGSSNGVDLEKYNRSALKENHLVAATMRILPGEDEYLILTVGRLVKDKGIEELVEAFLGSKIVQHSKLILLGAFEQELNPLNPETIQTIQDHPKIVQIDWSDHVAHYMALADVLVHPSHREGFPNVLLEAGAMQLPVICSNIIGNIDLISQQKTGLIFPVKNVEVLREALEFAFVKRDHMIQLADNLYQEVVRHYDRKFLQQAIFSKYQELLSPPKTNE</sequence>
<gene>
    <name evidence="3" type="ORF">SAMN04488104_103342</name>
</gene>
<dbReference type="AlphaFoldDB" id="A0A1G6V8K6"/>
<dbReference type="STRING" id="686796.SAMN04488104_103342"/>
<accession>A0A1G6V8K6</accession>
<reference evidence="4" key="1">
    <citation type="submission" date="2016-10" db="EMBL/GenBank/DDBJ databases">
        <authorList>
            <person name="Varghese N."/>
            <person name="Submissions S."/>
        </authorList>
    </citation>
    <scope>NUCLEOTIDE SEQUENCE [LARGE SCALE GENOMIC DNA]</scope>
    <source>
        <strain evidence="4">DSM 23095</strain>
    </source>
</reference>
<dbReference type="Proteomes" id="UP000199060">
    <property type="component" value="Unassembled WGS sequence"/>
</dbReference>
<dbReference type="Pfam" id="PF13477">
    <property type="entry name" value="Glyco_trans_4_2"/>
    <property type="match status" value="1"/>
</dbReference>
<evidence type="ECO:0000313" key="4">
    <source>
        <dbReference type="Proteomes" id="UP000199060"/>
    </source>
</evidence>
<organism evidence="3 4">
    <name type="scientific">Algoriphagus faecimaris</name>
    <dbReference type="NCBI Taxonomy" id="686796"/>
    <lineage>
        <taxon>Bacteria</taxon>
        <taxon>Pseudomonadati</taxon>
        <taxon>Bacteroidota</taxon>
        <taxon>Cytophagia</taxon>
        <taxon>Cytophagales</taxon>
        <taxon>Cyclobacteriaceae</taxon>
        <taxon>Algoriphagus</taxon>
    </lineage>
</organism>
<dbReference type="Pfam" id="PF00534">
    <property type="entry name" value="Glycos_transf_1"/>
    <property type="match status" value="1"/>
</dbReference>
<dbReference type="PANTHER" id="PTHR45947">
    <property type="entry name" value="SULFOQUINOVOSYL TRANSFERASE SQD2"/>
    <property type="match status" value="1"/>
</dbReference>
<keyword evidence="4" id="KW-1185">Reference proteome</keyword>